<dbReference type="EMBL" id="PDKR01000003">
    <property type="protein sequence ID" value="PPI88544.1"/>
    <property type="molecule type" value="Genomic_DNA"/>
</dbReference>
<dbReference type="InterPro" id="IPR019926">
    <property type="entry name" value="Ribosomal_uL3_CS"/>
</dbReference>
<dbReference type="NCBIfam" id="TIGR03625">
    <property type="entry name" value="L3_bact"/>
    <property type="match status" value="1"/>
</dbReference>
<dbReference type="Gene3D" id="2.40.30.10">
    <property type="entry name" value="Translation factors"/>
    <property type="match status" value="1"/>
</dbReference>
<comment type="PTM">
    <text evidence="8">Methylated by PrmB.</text>
</comment>
<protein>
    <recommendedName>
        <fullName evidence="7 8">Large ribosomal subunit protein uL3</fullName>
    </recommendedName>
</protein>
<dbReference type="AlphaFoldDB" id="A0A2P5T1R7"/>
<comment type="function">
    <text evidence="8 10">One of the primary rRNA binding proteins, it binds directly near the 3'-end of the 23S rRNA, where it nucleates assembly of the 50S subunit.</text>
</comment>
<evidence type="ECO:0000313" key="11">
    <source>
        <dbReference type="EMBL" id="PPI88544.1"/>
    </source>
</evidence>
<dbReference type="SUPFAM" id="SSF50447">
    <property type="entry name" value="Translation proteins"/>
    <property type="match status" value="1"/>
</dbReference>
<dbReference type="PANTHER" id="PTHR11229:SF16">
    <property type="entry name" value="LARGE RIBOSOMAL SUBUNIT PROTEIN UL3C"/>
    <property type="match status" value="1"/>
</dbReference>
<dbReference type="PROSITE" id="PS00474">
    <property type="entry name" value="RIBOSOMAL_L3"/>
    <property type="match status" value="1"/>
</dbReference>
<reference evidence="11 12" key="1">
    <citation type="journal article" date="2018" name="Genome Biol. Evol.">
        <title>Cladogenesis and Genomic Streamlining in Extracellular Endosymbionts of Tropical Stink Bugs.</title>
        <authorList>
            <person name="Otero-Bravo A."/>
            <person name="Goffredi S."/>
            <person name="Sabree Z.L."/>
        </authorList>
    </citation>
    <scope>NUCLEOTIDE SEQUENCE [LARGE SCALE GENOMIC DNA]</scope>
    <source>
        <strain evidence="11 12">SoEO</strain>
    </source>
</reference>
<evidence type="ECO:0000256" key="5">
    <source>
        <dbReference type="ARBA" id="ARBA00022980"/>
    </source>
</evidence>
<keyword evidence="5 8" id="KW-0689">Ribosomal protein</keyword>
<dbReference type="RefSeq" id="WP_136132584.1">
    <property type="nucleotide sequence ID" value="NZ_PDKR01000003.1"/>
</dbReference>
<evidence type="ECO:0000256" key="9">
    <source>
        <dbReference type="RuleBase" id="RU003905"/>
    </source>
</evidence>
<accession>A0A2P5T1R7</accession>
<comment type="similarity">
    <text evidence="1 8 9">Belongs to the universal ribosomal protein uL3 family.</text>
</comment>
<dbReference type="GO" id="GO:0022625">
    <property type="term" value="C:cytosolic large ribosomal subunit"/>
    <property type="evidence" value="ECO:0007669"/>
    <property type="project" value="TreeGrafter"/>
</dbReference>
<dbReference type="GO" id="GO:0019843">
    <property type="term" value="F:rRNA binding"/>
    <property type="evidence" value="ECO:0007669"/>
    <property type="project" value="UniProtKB-UniRule"/>
</dbReference>
<dbReference type="GO" id="GO:0003735">
    <property type="term" value="F:structural constituent of ribosome"/>
    <property type="evidence" value="ECO:0007669"/>
    <property type="project" value="UniProtKB-UniRule"/>
</dbReference>
<comment type="caution">
    <text evidence="11">The sequence shown here is derived from an EMBL/GenBank/DDBJ whole genome shotgun (WGS) entry which is preliminary data.</text>
</comment>
<evidence type="ECO:0000256" key="6">
    <source>
        <dbReference type="ARBA" id="ARBA00023274"/>
    </source>
</evidence>
<evidence type="ECO:0000256" key="1">
    <source>
        <dbReference type="ARBA" id="ARBA00006540"/>
    </source>
</evidence>
<dbReference type="HAMAP" id="MF_01325_B">
    <property type="entry name" value="Ribosomal_uL3_B"/>
    <property type="match status" value="1"/>
</dbReference>
<dbReference type="Gene3D" id="3.30.160.810">
    <property type="match status" value="1"/>
</dbReference>
<proteinExistence type="inferred from homology"/>
<keyword evidence="3 8" id="KW-0699">rRNA-binding</keyword>
<keyword evidence="4 8" id="KW-0694">RNA-binding</keyword>
<dbReference type="PANTHER" id="PTHR11229">
    <property type="entry name" value="50S RIBOSOMAL PROTEIN L3"/>
    <property type="match status" value="1"/>
</dbReference>
<dbReference type="FunFam" id="2.40.30.10:FF:000004">
    <property type="entry name" value="50S ribosomal protein L3"/>
    <property type="match status" value="1"/>
</dbReference>
<dbReference type="InterPro" id="IPR009000">
    <property type="entry name" value="Transl_B-barrel_sf"/>
</dbReference>
<dbReference type="OrthoDB" id="9806135at2"/>
<evidence type="ECO:0000313" key="12">
    <source>
        <dbReference type="Proteomes" id="UP000295937"/>
    </source>
</evidence>
<organism evidence="11 12">
    <name type="scientific">Candidatus Pantoea edessiphila</name>
    <dbReference type="NCBI Taxonomy" id="2044610"/>
    <lineage>
        <taxon>Bacteria</taxon>
        <taxon>Pseudomonadati</taxon>
        <taxon>Pseudomonadota</taxon>
        <taxon>Gammaproteobacteria</taxon>
        <taxon>Enterobacterales</taxon>
        <taxon>Erwiniaceae</taxon>
        <taxon>Pantoea</taxon>
    </lineage>
</organism>
<comment type="subunit">
    <text evidence="8 10">Part of the 50S ribosomal subunit. Forms a cluster with proteins L14 and L19.</text>
</comment>
<evidence type="ECO:0000256" key="10">
    <source>
        <dbReference type="RuleBase" id="RU003906"/>
    </source>
</evidence>
<dbReference type="FunFam" id="3.30.160.810:FF:000001">
    <property type="entry name" value="50S ribosomal protein L3"/>
    <property type="match status" value="1"/>
</dbReference>
<name>A0A2P5T1R7_9GAMM</name>
<feature type="modified residue" description="N5-methylglutamine" evidence="8">
    <location>
        <position position="150"/>
    </location>
</feature>
<evidence type="ECO:0000256" key="3">
    <source>
        <dbReference type="ARBA" id="ARBA00022730"/>
    </source>
</evidence>
<dbReference type="InterPro" id="IPR019927">
    <property type="entry name" value="Ribosomal_uL3_bac/org-type"/>
</dbReference>
<sequence length="209" mass="22637">MTGLVGKKIGMTRIFTKESVSIPITVIEVKDNHVVQIKDLVNDGYNAIQVTTGNKKTNRITKAQAGHFKKAMVEAGLGLWEFRVGKSELYSLGQKISIELFCDIKKVDITGISKGKGFAGTVKRWNFRTQDAAHGNSLSHRVPGSIGQNQTPGRVFKGKKMAGQLGKERVTIQSLDVVCVDIKRKLLLVKGGVPGAIGGNLIIKPAIKT</sequence>
<dbReference type="Pfam" id="PF00297">
    <property type="entry name" value="Ribosomal_L3"/>
    <property type="match status" value="1"/>
</dbReference>
<keyword evidence="2 8" id="KW-0488">Methylation</keyword>
<evidence type="ECO:0000256" key="4">
    <source>
        <dbReference type="ARBA" id="ARBA00022884"/>
    </source>
</evidence>
<evidence type="ECO:0000256" key="7">
    <source>
        <dbReference type="ARBA" id="ARBA00035243"/>
    </source>
</evidence>
<evidence type="ECO:0000256" key="8">
    <source>
        <dbReference type="HAMAP-Rule" id="MF_01325"/>
    </source>
</evidence>
<dbReference type="Proteomes" id="UP000295937">
    <property type="component" value="Unassembled WGS sequence"/>
</dbReference>
<evidence type="ECO:0000256" key="2">
    <source>
        <dbReference type="ARBA" id="ARBA00022481"/>
    </source>
</evidence>
<dbReference type="GO" id="GO:0006412">
    <property type="term" value="P:translation"/>
    <property type="evidence" value="ECO:0007669"/>
    <property type="project" value="UniProtKB-UniRule"/>
</dbReference>
<gene>
    <name evidence="8" type="primary">rplC</name>
    <name evidence="11" type="ORF">CRV09_02505</name>
</gene>
<dbReference type="InterPro" id="IPR000597">
    <property type="entry name" value="Ribosomal_uL3"/>
</dbReference>
<keyword evidence="6 8" id="KW-0687">Ribonucleoprotein</keyword>